<gene>
    <name evidence="2" type="ORF">PPGU16_18030</name>
</gene>
<proteinExistence type="predicted"/>
<feature type="compositionally biased region" description="Gly residues" evidence="1">
    <location>
        <begin position="126"/>
        <end position="146"/>
    </location>
</feature>
<dbReference type="AlphaFoldDB" id="A0A7I8BJ67"/>
<evidence type="ECO:0000256" key="1">
    <source>
        <dbReference type="SAM" id="MobiDB-lite"/>
    </source>
</evidence>
<reference evidence="2 3" key="1">
    <citation type="journal article" date="2020" name="Genes (Basel)">
        <title>Genomic Comparison of Insect Gut Symbionts from Divergent Burkholderia Subclades.</title>
        <authorList>
            <person name="Takeshita K."/>
            <person name="Kikuchi Y."/>
        </authorList>
    </citation>
    <scope>NUCLEOTIDE SEQUENCE [LARGE SCALE GENOMIC DNA]</scope>
    <source>
        <strain evidence="2 3">PGU16</strain>
    </source>
</reference>
<keyword evidence="3" id="KW-1185">Reference proteome</keyword>
<evidence type="ECO:0008006" key="4">
    <source>
        <dbReference type="Google" id="ProtNLM"/>
    </source>
</evidence>
<feature type="region of interest" description="Disordered" evidence="1">
    <location>
        <begin position="126"/>
        <end position="156"/>
    </location>
</feature>
<accession>A0A7I8BJ67</accession>
<name>A0A7I8BJ67_9BURK</name>
<sequence>MNRKAIPQDVQARLLAESRRRCAVCYGLHKDLKVKRGQLAHLDQNSSNNNPENIVFLCFDHHDIYDSTTRQSKNLTHGEILTYHKQLLEDLQRQWSSGEFSAPPPPAPISVILNVQNTGGAGGAGGMFGGGGGGGGAPGGSGGDGGQASSFPELKA</sequence>
<dbReference type="Proteomes" id="UP000510888">
    <property type="component" value="Chromosome 1"/>
</dbReference>
<dbReference type="RefSeq" id="WP_180719724.1">
    <property type="nucleotide sequence ID" value="NZ_AP023174.1"/>
</dbReference>
<organism evidence="2 3">
    <name type="scientific">Paraburkholderia largidicola</name>
    <dbReference type="NCBI Taxonomy" id="3014751"/>
    <lineage>
        <taxon>Bacteria</taxon>
        <taxon>Pseudomonadati</taxon>
        <taxon>Pseudomonadota</taxon>
        <taxon>Betaproteobacteria</taxon>
        <taxon>Burkholderiales</taxon>
        <taxon>Burkholderiaceae</taxon>
        <taxon>Paraburkholderia</taxon>
    </lineage>
</organism>
<protein>
    <recommendedName>
        <fullName evidence="4">HNH endonuclease</fullName>
    </recommendedName>
</protein>
<evidence type="ECO:0000313" key="3">
    <source>
        <dbReference type="Proteomes" id="UP000510888"/>
    </source>
</evidence>
<dbReference type="KEGG" id="plad:PPGU16_18030"/>
<dbReference type="EMBL" id="AP023174">
    <property type="protein sequence ID" value="BCF88736.1"/>
    <property type="molecule type" value="Genomic_DNA"/>
</dbReference>
<evidence type="ECO:0000313" key="2">
    <source>
        <dbReference type="EMBL" id="BCF88736.1"/>
    </source>
</evidence>